<feature type="region of interest" description="C-terminal hotdog fold" evidence="7">
    <location>
        <begin position="1160"/>
        <end position="1306"/>
    </location>
</feature>
<dbReference type="SMART" id="SM00827">
    <property type="entry name" value="PKS_AT"/>
    <property type="match status" value="1"/>
</dbReference>
<dbReference type="PROSITE" id="PS52019">
    <property type="entry name" value="PKS_MFAS_DH"/>
    <property type="match status" value="1"/>
</dbReference>
<dbReference type="SUPFAM" id="SSF51735">
    <property type="entry name" value="NAD(P)-binding Rossmann-fold domains"/>
    <property type="match status" value="3"/>
</dbReference>
<dbReference type="RefSeq" id="WP_248667913.1">
    <property type="nucleotide sequence ID" value="NZ_JALPRX010000068.1"/>
</dbReference>
<feature type="domain" description="Ketosynthase family 3 (KS3)" evidence="10">
    <location>
        <begin position="71"/>
        <end position="496"/>
    </location>
</feature>
<accession>A0A9X1Y984</accession>
<dbReference type="InterPro" id="IPR020807">
    <property type="entry name" value="PKS_DH"/>
</dbReference>
<dbReference type="Pfam" id="PF00698">
    <property type="entry name" value="Acyl_transf_1"/>
    <property type="match status" value="1"/>
</dbReference>
<dbReference type="InterPro" id="IPR013968">
    <property type="entry name" value="PKS_KR"/>
</dbReference>
<dbReference type="Gene3D" id="3.40.47.10">
    <property type="match status" value="1"/>
</dbReference>
<dbReference type="InterPro" id="IPR016039">
    <property type="entry name" value="Thiolase-like"/>
</dbReference>
<evidence type="ECO:0000256" key="5">
    <source>
        <dbReference type="ARBA" id="ARBA00023268"/>
    </source>
</evidence>
<dbReference type="InterPro" id="IPR014030">
    <property type="entry name" value="Ketoacyl_synth_N"/>
</dbReference>
<evidence type="ECO:0000259" key="9">
    <source>
        <dbReference type="PROSITE" id="PS50075"/>
    </source>
</evidence>
<dbReference type="SUPFAM" id="SSF53901">
    <property type="entry name" value="Thiolase-like"/>
    <property type="match status" value="1"/>
</dbReference>
<reference evidence="12" key="1">
    <citation type="submission" date="2022-04" db="EMBL/GenBank/DDBJ databases">
        <title>Roseomonas acroporae sp. nov., isolated from coral Acropora digitifera.</title>
        <authorList>
            <person name="Sun H."/>
        </authorList>
    </citation>
    <scope>NUCLEOTIDE SEQUENCE</scope>
    <source>
        <strain evidence="12">NAR14</strain>
    </source>
</reference>
<dbReference type="Pfam" id="PF00550">
    <property type="entry name" value="PP-binding"/>
    <property type="match status" value="1"/>
</dbReference>
<dbReference type="InterPro" id="IPR014031">
    <property type="entry name" value="Ketoacyl_synth_C"/>
</dbReference>
<dbReference type="Gene3D" id="1.10.1200.10">
    <property type="entry name" value="ACP-like"/>
    <property type="match status" value="1"/>
</dbReference>
<name>A0A9X1Y984_9PROT</name>
<feature type="compositionally biased region" description="Low complexity" evidence="8">
    <location>
        <begin position="2661"/>
        <end position="2673"/>
    </location>
</feature>
<evidence type="ECO:0000256" key="6">
    <source>
        <dbReference type="ARBA" id="ARBA00023315"/>
    </source>
</evidence>
<dbReference type="SMART" id="SM00822">
    <property type="entry name" value="PKS_KR"/>
    <property type="match status" value="1"/>
</dbReference>
<dbReference type="InterPro" id="IPR020841">
    <property type="entry name" value="PKS_Beta-ketoAc_synthase_dom"/>
</dbReference>
<dbReference type="SUPFAM" id="SSF47336">
    <property type="entry name" value="ACP-like"/>
    <property type="match status" value="1"/>
</dbReference>
<keyword evidence="3" id="KW-0808">Transferase</keyword>
<dbReference type="Gene3D" id="3.40.50.150">
    <property type="entry name" value="Vaccinia Virus protein VP39"/>
    <property type="match status" value="1"/>
</dbReference>
<dbReference type="InterPro" id="IPR011032">
    <property type="entry name" value="GroES-like_sf"/>
</dbReference>
<dbReference type="InterPro" id="IPR029063">
    <property type="entry name" value="SAM-dependent_MTases_sf"/>
</dbReference>
<dbReference type="InterPro" id="IPR049552">
    <property type="entry name" value="PKS_DH_N"/>
</dbReference>
<proteinExistence type="predicted"/>
<comment type="caution">
    <text evidence="12">The sequence shown here is derived from an EMBL/GenBank/DDBJ whole genome shotgun (WGS) entry which is preliminary data.</text>
</comment>
<dbReference type="PANTHER" id="PTHR43775:SF37">
    <property type="entry name" value="SI:DKEY-61P9.11"/>
    <property type="match status" value="1"/>
</dbReference>
<dbReference type="SUPFAM" id="SSF50129">
    <property type="entry name" value="GroES-like"/>
    <property type="match status" value="1"/>
</dbReference>
<dbReference type="GO" id="GO:0016491">
    <property type="term" value="F:oxidoreductase activity"/>
    <property type="evidence" value="ECO:0007669"/>
    <property type="project" value="InterPro"/>
</dbReference>
<dbReference type="InterPro" id="IPR050091">
    <property type="entry name" value="PKS_NRPS_Biosynth_Enz"/>
</dbReference>
<evidence type="ECO:0000256" key="2">
    <source>
        <dbReference type="ARBA" id="ARBA00022553"/>
    </source>
</evidence>
<dbReference type="CDD" id="cd00833">
    <property type="entry name" value="PKS"/>
    <property type="match status" value="1"/>
</dbReference>
<dbReference type="InterPro" id="IPR036291">
    <property type="entry name" value="NAD(P)-bd_dom_sf"/>
</dbReference>
<dbReference type="Gene3D" id="3.30.70.3290">
    <property type="match status" value="1"/>
</dbReference>
<dbReference type="Gene3D" id="3.40.50.720">
    <property type="entry name" value="NAD(P)-binding Rossmann-like Domain"/>
    <property type="match status" value="3"/>
</dbReference>
<dbReference type="Pfam" id="PF08240">
    <property type="entry name" value="ADH_N"/>
    <property type="match status" value="1"/>
</dbReference>
<dbReference type="SUPFAM" id="SSF52151">
    <property type="entry name" value="FabD/lysophospholipase-like"/>
    <property type="match status" value="1"/>
</dbReference>
<feature type="region of interest" description="Disordered" evidence="8">
    <location>
        <begin position="1458"/>
        <end position="1498"/>
    </location>
</feature>
<dbReference type="SMART" id="SM00826">
    <property type="entry name" value="PKS_DH"/>
    <property type="match status" value="1"/>
</dbReference>
<dbReference type="Pfam" id="PF02801">
    <property type="entry name" value="Ketoacyl-synt_C"/>
    <property type="match status" value="1"/>
</dbReference>
<feature type="domain" description="Carrier" evidence="9">
    <location>
        <begin position="2537"/>
        <end position="2614"/>
    </location>
</feature>
<evidence type="ECO:0000259" key="11">
    <source>
        <dbReference type="PROSITE" id="PS52019"/>
    </source>
</evidence>
<dbReference type="InterPro" id="IPR036736">
    <property type="entry name" value="ACP-like_sf"/>
</dbReference>
<dbReference type="Gene3D" id="3.10.129.110">
    <property type="entry name" value="Polyketide synthase dehydratase"/>
    <property type="match status" value="1"/>
</dbReference>
<dbReference type="InterPro" id="IPR032821">
    <property type="entry name" value="PKS_assoc"/>
</dbReference>
<keyword evidence="13" id="KW-1185">Reference proteome</keyword>
<feature type="region of interest" description="Disordered" evidence="8">
    <location>
        <begin position="2636"/>
        <end position="2673"/>
    </location>
</feature>
<feature type="compositionally biased region" description="Basic and acidic residues" evidence="8">
    <location>
        <begin position="30"/>
        <end position="39"/>
    </location>
</feature>
<dbReference type="SMART" id="SM00829">
    <property type="entry name" value="PKS_ER"/>
    <property type="match status" value="1"/>
</dbReference>
<feature type="compositionally biased region" description="Basic residues" evidence="8">
    <location>
        <begin position="1"/>
        <end position="16"/>
    </location>
</feature>
<evidence type="ECO:0000256" key="7">
    <source>
        <dbReference type="PROSITE-ProRule" id="PRU01363"/>
    </source>
</evidence>
<dbReference type="InterPro" id="IPR006162">
    <property type="entry name" value="Ppantetheine_attach_site"/>
</dbReference>
<gene>
    <name evidence="12" type="ORF">M0638_15560</name>
</gene>
<dbReference type="FunFam" id="3.40.50.720:FF:000209">
    <property type="entry name" value="Polyketide synthase Pks12"/>
    <property type="match status" value="1"/>
</dbReference>
<dbReference type="InterPro" id="IPR016036">
    <property type="entry name" value="Malonyl_transacylase_ACP-bd"/>
</dbReference>
<dbReference type="InterPro" id="IPR014043">
    <property type="entry name" value="Acyl_transferase_dom"/>
</dbReference>
<keyword evidence="4" id="KW-0521">NADP</keyword>
<dbReference type="Pfam" id="PF16197">
    <property type="entry name" value="KAsynt_C_assoc"/>
    <property type="match status" value="1"/>
</dbReference>
<dbReference type="Pfam" id="PF14765">
    <property type="entry name" value="PS-DH"/>
    <property type="match status" value="1"/>
</dbReference>
<dbReference type="CDD" id="cd05195">
    <property type="entry name" value="enoyl_red"/>
    <property type="match status" value="1"/>
</dbReference>
<keyword evidence="6" id="KW-0012">Acyltransferase</keyword>
<dbReference type="SUPFAM" id="SSF55048">
    <property type="entry name" value="Probable ACP-binding domain of malonyl-CoA ACP transacylase"/>
    <property type="match status" value="1"/>
</dbReference>
<dbReference type="GO" id="GO:0004312">
    <property type="term" value="F:fatty acid synthase activity"/>
    <property type="evidence" value="ECO:0007669"/>
    <property type="project" value="TreeGrafter"/>
</dbReference>
<feature type="compositionally biased region" description="Low complexity" evidence="8">
    <location>
        <begin position="45"/>
        <end position="59"/>
    </location>
</feature>
<evidence type="ECO:0000313" key="13">
    <source>
        <dbReference type="Proteomes" id="UP001139516"/>
    </source>
</evidence>
<dbReference type="InterPro" id="IPR049900">
    <property type="entry name" value="PKS_mFAS_DH"/>
</dbReference>
<dbReference type="SMART" id="SM00823">
    <property type="entry name" value="PKS_PP"/>
    <property type="match status" value="1"/>
</dbReference>
<dbReference type="InterPro" id="IPR013154">
    <property type="entry name" value="ADH-like_N"/>
</dbReference>
<evidence type="ECO:0000256" key="4">
    <source>
        <dbReference type="ARBA" id="ARBA00022857"/>
    </source>
</evidence>
<dbReference type="Proteomes" id="UP001139516">
    <property type="component" value="Unassembled WGS sequence"/>
</dbReference>
<feature type="region of interest" description="Disordered" evidence="8">
    <location>
        <begin position="1"/>
        <end position="59"/>
    </location>
</feature>
<dbReference type="PROSITE" id="PS00012">
    <property type="entry name" value="PHOSPHOPANTETHEINE"/>
    <property type="match status" value="1"/>
</dbReference>
<dbReference type="InterPro" id="IPR016035">
    <property type="entry name" value="Acyl_Trfase/lysoPLipase"/>
</dbReference>
<feature type="active site" description="Proton acceptor; for dehydratase activity" evidence="7">
    <location>
        <position position="1058"/>
    </location>
</feature>
<dbReference type="Gene3D" id="3.40.366.10">
    <property type="entry name" value="Malonyl-Coenzyme A Acyl Carrier Protein, domain 2"/>
    <property type="match status" value="1"/>
</dbReference>
<dbReference type="GO" id="GO:0031177">
    <property type="term" value="F:phosphopantetheine binding"/>
    <property type="evidence" value="ECO:0007669"/>
    <property type="project" value="InterPro"/>
</dbReference>
<dbReference type="InterPro" id="IPR020806">
    <property type="entry name" value="PKS_PP-bd"/>
</dbReference>
<dbReference type="Pfam" id="PF21089">
    <property type="entry name" value="PKS_DH_N"/>
    <property type="match status" value="1"/>
</dbReference>
<keyword evidence="1" id="KW-0596">Phosphopantetheine</keyword>
<dbReference type="PROSITE" id="PS00606">
    <property type="entry name" value="KS3_1"/>
    <property type="match status" value="1"/>
</dbReference>
<keyword evidence="5" id="KW-0511">Multifunctional enzyme</keyword>
<evidence type="ECO:0000313" key="12">
    <source>
        <dbReference type="EMBL" id="MCK8785796.1"/>
    </source>
</evidence>
<dbReference type="InterPro" id="IPR013149">
    <property type="entry name" value="ADH-like_C"/>
</dbReference>
<keyword evidence="2" id="KW-0597">Phosphoprotein</keyword>
<evidence type="ECO:0000256" key="3">
    <source>
        <dbReference type="ARBA" id="ARBA00022679"/>
    </source>
</evidence>
<dbReference type="Pfam" id="PF00109">
    <property type="entry name" value="ketoacyl-synt"/>
    <property type="match status" value="1"/>
</dbReference>
<evidence type="ECO:0000259" key="10">
    <source>
        <dbReference type="PROSITE" id="PS52004"/>
    </source>
</evidence>
<feature type="compositionally biased region" description="Gly residues" evidence="8">
    <location>
        <begin position="2645"/>
        <end position="2660"/>
    </location>
</feature>
<dbReference type="GO" id="GO:0006633">
    <property type="term" value="P:fatty acid biosynthetic process"/>
    <property type="evidence" value="ECO:0007669"/>
    <property type="project" value="InterPro"/>
</dbReference>
<dbReference type="PANTHER" id="PTHR43775">
    <property type="entry name" value="FATTY ACID SYNTHASE"/>
    <property type="match status" value="1"/>
</dbReference>
<organism evidence="12 13">
    <name type="scientific">Roseomonas acroporae</name>
    <dbReference type="NCBI Taxonomy" id="2937791"/>
    <lineage>
        <taxon>Bacteria</taxon>
        <taxon>Pseudomonadati</taxon>
        <taxon>Pseudomonadota</taxon>
        <taxon>Alphaproteobacteria</taxon>
        <taxon>Acetobacterales</taxon>
        <taxon>Roseomonadaceae</taxon>
        <taxon>Roseomonas</taxon>
    </lineage>
</organism>
<dbReference type="InterPro" id="IPR018201">
    <property type="entry name" value="Ketoacyl_synth_AS"/>
</dbReference>
<evidence type="ECO:0000256" key="1">
    <source>
        <dbReference type="ARBA" id="ARBA00022450"/>
    </source>
</evidence>
<dbReference type="Gene3D" id="3.90.180.10">
    <property type="entry name" value="Medium-chain alcohol dehydrogenases, catalytic domain"/>
    <property type="match status" value="1"/>
</dbReference>
<protein>
    <submittedName>
        <fullName evidence="12">SDR family NAD(P)-dependent oxidoreductase</fullName>
    </submittedName>
</protein>
<feature type="domain" description="PKS/mFAS DH" evidence="11">
    <location>
        <begin position="1029"/>
        <end position="1306"/>
    </location>
</feature>
<dbReference type="InterPro" id="IPR049551">
    <property type="entry name" value="PKS_DH_C"/>
</dbReference>
<dbReference type="SMART" id="SM00825">
    <property type="entry name" value="PKS_KS"/>
    <property type="match status" value="1"/>
</dbReference>
<dbReference type="SUPFAM" id="SSF53335">
    <property type="entry name" value="S-adenosyl-L-methionine-dependent methyltransferases"/>
    <property type="match status" value="1"/>
</dbReference>
<feature type="compositionally biased region" description="Low complexity" evidence="8">
    <location>
        <begin position="20"/>
        <end position="29"/>
    </location>
</feature>
<dbReference type="Pfam" id="PF08659">
    <property type="entry name" value="KR"/>
    <property type="match status" value="1"/>
</dbReference>
<dbReference type="InterPro" id="IPR009081">
    <property type="entry name" value="PP-bd_ACP"/>
</dbReference>
<dbReference type="PROSITE" id="PS52004">
    <property type="entry name" value="KS3_2"/>
    <property type="match status" value="1"/>
</dbReference>
<dbReference type="Pfam" id="PF00107">
    <property type="entry name" value="ADH_zinc_N"/>
    <property type="match status" value="1"/>
</dbReference>
<evidence type="ECO:0000256" key="8">
    <source>
        <dbReference type="SAM" id="MobiDB-lite"/>
    </source>
</evidence>
<feature type="region of interest" description="N-terminal hotdog fold" evidence="7">
    <location>
        <begin position="1029"/>
        <end position="1149"/>
    </location>
</feature>
<dbReference type="InterPro" id="IPR042104">
    <property type="entry name" value="PKS_dehydratase_sf"/>
</dbReference>
<dbReference type="GO" id="GO:0004315">
    <property type="term" value="F:3-oxoacyl-[acyl-carrier-protein] synthase activity"/>
    <property type="evidence" value="ECO:0007669"/>
    <property type="project" value="InterPro"/>
</dbReference>
<feature type="compositionally biased region" description="Low complexity" evidence="8">
    <location>
        <begin position="1475"/>
        <end position="1498"/>
    </location>
</feature>
<sequence>MTITKGRNRTPRHGTASRKAAGGTTAGEAPPERRAESRTGGRPVGGPATAPAGTAIPAAAPDSVLPDAIPPDAVAIVGAACRLPGAPDLDAFHRLLLDGVDAVTEVPADRFNQALYLRPRSAAGTAEPGTSYTFAAGTVGDIAGFDAAAFGLSPREVTEMDPQQRLLLEVAAQALEDAGWPASRLAGSRTGVFVGGSATDFSAMRFEDIATADRYAMTGFALSILANRIANVFDLRGPAQTIDTACSSALVALHAAVQALRHEGLEAALVGGVNILLSPFPFIGFSRASMLSPTGRCHAFDARADGYVRAEGAGLVVLKRLADAVRDGDAIRAVILGTGVNGAGHTIGLSLPNKAAQATLMRQVLDATGADPDRFCYFEAHGTGTGVGDPTETGAIGEALARRRRAPLPIGSVKTNIGHLEAGSGIAGLLKAMLVVQHGTIPPSLHFETPNPEIDFAGLGLRVVTGVESVPDPAAALTGVNSFGFGGTNATAVLAAPPAAAPASAPATATAPGAAAPVIAPATASAIAPATDPGRPAGAADLPPLLLSAHSEASLRALAERWESRLAATPPEALPALLRAAARHRDLHAHRLALRAGDAAGLAAALAAWRRGEAPPAGTDATAGRVARAGHGDAASPDGLAFVFSGNGAQWPGMAREALAESPGFREALRAVDAALAPRLGWSPLARLEAGVGAEALAATDIAQPLLFALQAATVAELGRHGIVPSLCLGHSVGEVAAAHAAGLLPLDDAARLIVARSRHQHARRGVGRMAALGCAREAALPALAEASAGAGPPIEIAAENGPRALTVAGPAEALARLGRIAEANRWSWVPLDLDYAFHSAAMDPVHDALLAELEGLQGVPHPPGSLRGGVHGSGARLVSTVTAATLEHQACDAAYWWRNLREPVRFRGAVAEAARLGARVFLEIGPNPVLQGYIRESLRESGGTAAVLHSLSRRDAVTADPFPGIADRAFAAGADPRGGLAFASPGDAPRADDANARRALPLTPFDRRPLWLVRSVEAAGVTEAPRDHRLLGFRRGAEPTSWGRAYDTALEPWLADHRLAGEPVLPAAAMAEMALAAAARRFPEAPVLEVTELQILRAVPIPAERGREVRLDIASAEGAFLLRSRPRLSEEGWTEHARGGIGALPALRPALPETPFRPARTLSGAEIVAHAARHRLDYGPAFQPVAQVAVDDAAGRALVTLRLPDAAPADEDFILHPVRLDGALQGLVGLLASLATSDGTGLVPVRIGRLLARRDAAPAATAELLIRRRGTRSVASDLVLRDAAGAVVAQLWDVWLQRVRLAAPAELADSLFRFDLLPALDPAAPPPAAPPLPGLVAAAARADAAQDLSETALLLEGCMAAAAVAAMPGRVVPATAYARAVLRLLQGQGLAEPPATPAGDGAWLVPADAGLPPAAEIWRSVLAEQPRLAHELAWLAHALEHLPRALAGDAPEVVRMDTPGDAPGDVPGVGAGDAPGVASGAAPASGPSAAPAAAPPAEGEAAERLAATLAAAVAELLAGWPASRPLRVLEVGAEGTLTRHLLDTLGQGAPARRVLYTAAHPGATTLRAPPEPPANVEFATLAWDPAETPAPPAPADLVVGLGAAAAARAGASLLPSLRAALAPGGTLLLAEPLAGGLLDFVCGQEPGWWNAATLFGRGPGGSPLLAAPQWRDALAGAGFADSAAEPLNGAPWPALLLAARAPAAPQAAPLAAPLAAAGSGRHGAGSQPASRPASPWRLFAAAGPLRDAVADALRGLGAEVAVSALTDARADVRADALADARPEPGGGGGLLVLAEGARGAAASAEALAETLAAVTRLATGSAAGTRLCLVSVGGQQPEAGRHRPAGGAVIGLARVLANECPGVALQRIDLCPSLAAPEAAARLVAELFAGDGETEVTLTRNARLVPRLRPGLPPETEPGVPVRLAIRQPGQLGSLGWERQEAPPEPGPGELAIRVEAAGLNFRDLMWAQGLLPEEVLLDGFAGPTLGMECAGIVEAAGPGVRYRPGERVFGFAPAALASRAVTRAEAVTRLPPGLDPAAAATVPVAYITAVYALEHCARIRPGETVLVHGGAGGVGLAALQVALAAGARVIATAGTEAKRAFLRHAGAGLVLDSRDPGFADALRAHHPEGVDVVLNSLAGEAMERSLGLLRPFGRFVELGKRDYVENRSARLRPLRQNATYFAVDVDQLPRARPDLAAELLASIRDRLADGSLLPLPHARHGFNGAEAALRTLQASSHIGKLVLLPPAEPRAPAAPARWGSGGTHIVVGGVQGFGLEVAKWLAAQGVGTLALISRRGPETPGAEAAMRTLAALGARTVIHACDAADPAALERVLAEIRAALPPIRGVVHAATVMDDGAAASLDAGRFRRVLEAKLTVAENLDRLTATDPLDLFLLFSSATTALGNPGQANYVAANAALETLARRRRAAGKPALAVGWGPIADAGMLAEAKGTAETLQRRLGVEPMPAVQALESLHTLLRQGHTAVPHMARVAWGQVRGMLPVLNEPAFSLLRGRAAASDLGADDLRERLRAAPPAEAAGLLRDVVRDEIARILRLPAEGIAADAPVAGIGLDSLGGLELRMALEERIGMQVPLSAVTEDLTIEGLARRIVEAMRSGGEAGREAAARDLLARYEPGGADQVVPGGEVGGDAGGEAAGDGRAGALAPAAASPAR</sequence>
<dbReference type="EMBL" id="JALPRX010000068">
    <property type="protein sequence ID" value="MCK8785796.1"/>
    <property type="molecule type" value="Genomic_DNA"/>
</dbReference>
<dbReference type="InterPro" id="IPR020843">
    <property type="entry name" value="ER"/>
</dbReference>
<dbReference type="PROSITE" id="PS50075">
    <property type="entry name" value="CARRIER"/>
    <property type="match status" value="1"/>
</dbReference>
<dbReference type="InterPro" id="IPR001227">
    <property type="entry name" value="Ac_transferase_dom_sf"/>
</dbReference>
<feature type="active site" description="Proton donor; for dehydratase activity" evidence="7">
    <location>
        <position position="1222"/>
    </location>
</feature>
<dbReference type="InterPro" id="IPR057326">
    <property type="entry name" value="KR_dom"/>
</dbReference>